<evidence type="ECO:0008006" key="4">
    <source>
        <dbReference type="Google" id="ProtNLM"/>
    </source>
</evidence>
<feature type="transmembrane region" description="Helical" evidence="1">
    <location>
        <begin position="347"/>
        <end position="369"/>
    </location>
</feature>
<protein>
    <recommendedName>
        <fullName evidence="4">Phage-related protein</fullName>
    </recommendedName>
</protein>
<keyword evidence="1" id="KW-0812">Transmembrane</keyword>
<keyword evidence="1" id="KW-1133">Transmembrane helix</keyword>
<keyword evidence="1" id="KW-0472">Membrane</keyword>
<dbReference type="RefSeq" id="WP_072986123.1">
    <property type="nucleotide sequence ID" value="NZ_FQZB01000007.1"/>
</dbReference>
<name>A0A1M6HSS3_9CLOT</name>
<dbReference type="InterPro" id="IPR016024">
    <property type="entry name" value="ARM-type_fold"/>
</dbReference>
<dbReference type="PANTHER" id="PTHR37813:SF1">
    <property type="entry name" value="FELS-2 PROPHAGE PROTEIN"/>
    <property type="match status" value="1"/>
</dbReference>
<evidence type="ECO:0000256" key="1">
    <source>
        <dbReference type="SAM" id="Phobius"/>
    </source>
</evidence>
<feature type="transmembrane region" description="Helical" evidence="1">
    <location>
        <begin position="375"/>
        <end position="395"/>
    </location>
</feature>
<proteinExistence type="predicted"/>
<feature type="transmembrane region" description="Helical" evidence="1">
    <location>
        <begin position="258"/>
        <end position="281"/>
    </location>
</feature>
<dbReference type="OrthoDB" id="1677957at2"/>
<keyword evidence="3" id="KW-1185">Reference proteome</keyword>
<dbReference type="Proteomes" id="UP000184310">
    <property type="component" value="Unassembled WGS sequence"/>
</dbReference>
<dbReference type="SUPFAM" id="SSF48371">
    <property type="entry name" value="ARM repeat"/>
    <property type="match status" value="1"/>
</dbReference>
<evidence type="ECO:0000313" key="3">
    <source>
        <dbReference type="Proteomes" id="UP000184310"/>
    </source>
</evidence>
<dbReference type="AlphaFoldDB" id="A0A1M6HSS3"/>
<dbReference type="EMBL" id="FQZB01000007">
    <property type="protein sequence ID" value="SHJ25208.1"/>
    <property type="molecule type" value="Genomic_DNA"/>
</dbReference>
<gene>
    <name evidence="2" type="ORF">SAMN02745163_01566</name>
</gene>
<accession>A0A1M6HSS3</accession>
<dbReference type="PANTHER" id="PTHR37813">
    <property type="entry name" value="FELS-2 PROPHAGE PROTEIN"/>
    <property type="match status" value="1"/>
</dbReference>
<organism evidence="2 3">
    <name type="scientific">Clostridium cavendishii DSM 21758</name>
    <dbReference type="NCBI Taxonomy" id="1121302"/>
    <lineage>
        <taxon>Bacteria</taxon>
        <taxon>Bacillati</taxon>
        <taxon>Bacillota</taxon>
        <taxon>Clostridia</taxon>
        <taxon>Eubacteriales</taxon>
        <taxon>Clostridiaceae</taxon>
        <taxon>Clostridium</taxon>
    </lineage>
</organism>
<sequence length="636" mass="69104">MANLPTVIEPILNIDKVKSELSNINKIAADNPMIIDADYTEVKEKAKGAAKETESLATKAVKGIETALKGLEKKIGDVAKKSIKVGSEFDKSIGKVSVADKQKELDGEFDKIYLTLYKKFEEPIKKALDTAIKCVGELGNNLADGKLSGGLDTIADAFSKLIDKVCELAIKWLPKVIDILSFVSEHAGLITSAIVGIGTAISVLNIAARITKFIESIKGLSLGIGLLGGSTTLIIAGVAAVIVAIITLWNTSETFRNIIITGWQAIQEIASVVWGGLVTFFTETIPQAWQSVIDFFVGIPDWFSGLWTNIQLAFVNGWQAIVNFFTETIPAWIASVLQFLGQLPENIGFVLGFVIGKIVLFALECWNWINNELPLIISGIISWFASLPGQIWNWLVNAYNNIVQWGSNVFTNATLWIGNTINSIVSWFSNLPNRIGEWLKNTIDSIIQWGSNMVDKGAAAASDLVSNIANTVSNLPQKMSDIGENIVKGIWNGITGMASWIQDKISGFATGVLDGFKKALGIHSPSTLFRDVIGLNLVKGIGVGINLEMPNLQDDIDKNLTNMTSRLKNTVDFESSKMSYSLTSKAVYDSANASPYIITNNNDKGVTQNVTIVNPERTPSENARALRKVGRDLVFG</sequence>
<dbReference type="STRING" id="1121302.SAMN02745163_01566"/>
<feature type="transmembrane region" description="Helical" evidence="1">
    <location>
        <begin position="220"/>
        <end position="246"/>
    </location>
</feature>
<evidence type="ECO:0000313" key="2">
    <source>
        <dbReference type="EMBL" id="SHJ25208.1"/>
    </source>
</evidence>
<reference evidence="2 3" key="1">
    <citation type="submission" date="2016-11" db="EMBL/GenBank/DDBJ databases">
        <authorList>
            <person name="Jaros S."/>
            <person name="Januszkiewicz K."/>
            <person name="Wedrychowicz H."/>
        </authorList>
    </citation>
    <scope>NUCLEOTIDE SEQUENCE [LARGE SCALE GENOMIC DNA]</scope>
    <source>
        <strain evidence="2 3">DSM 21758</strain>
    </source>
</reference>
<feature type="transmembrane region" description="Helical" evidence="1">
    <location>
        <begin position="187"/>
        <end position="208"/>
    </location>
</feature>